<reference evidence="1" key="1">
    <citation type="journal article" date="2020" name="Nature">
        <title>Giant virus diversity and host interactions through global metagenomics.</title>
        <authorList>
            <person name="Schulz F."/>
            <person name="Roux S."/>
            <person name="Paez-Espino D."/>
            <person name="Jungbluth S."/>
            <person name="Walsh D.A."/>
            <person name="Denef V.J."/>
            <person name="McMahon K.D."/>
            <person name="Konstantinidis K.T."/>
            <person name="Eloe-Fadrosh E.A."/>
            <person name="Kyrpides N.C."/>
            <person name="Woyke T."/>
        </authorList>
    </citation>
    <scope>NUCLEOTIDE SEQUENCE</scope>
    <source>
        <strain evidence="1">GVMAG-M-3300025695-21</strain>
    </source>
</reference>
<protein>
    <submittedName>
        <fullName evidence="1">Uncharacterized protein</fullName>
    </submittedName>
</protein>
<proteinExistence type="predicted"/>
<dbReference type="EMBL" id="MN740297">
    <property type="protein sequence ID" value="QHT98800.1"/>
    <property type="molecule type" value="Genomic_DNA"/>
</dbReference>
<accession>A0A6C0J1Z8</accession>
<sequence length="183" mass="21255">MAICDILFTVSNILNKNTKEDVNGLYNLSQTCKEMNNIVNINTDYNVLKKLANFNSPSEAVCKTIYKVIDSIYDTREIEIKNIVKIALDKVAYIIPYLSNNDICDINVELCSLYLDWNDTIIPGKYSDKILIEGKILHNFIRNIDNHYEFHLLLPFQNNQCFAQYKEGFINWLCILDTLQDLE</sequence>
<name>A0A6C0J1Z8_9ZZZZ</name>
<evidence type="ECO:0000313" key="1">
    <source>
        <dbReference type="EMBL" id="QHT98800.1"/>
    </source>
</evidence>
<dbReference type="AlphaFoldDB" id="A0A6C0J1Z8"/>
<organism evidence="1">
    <name type="scientific">viral metagenome</name>
    <dbReference type="NCBI Taxonomy" id="1070528"/>
    <lineage>
        <taxon>unclassified sequences</taxon>
        <taxon>metagenomes</taxon>
        <taxon>organismal metagenomes</taxon>
    </lineage>
</organism>